<proteinExistence type="predicted"/>
<dbReference type="GeneID" id="301549558"/>
<dbReference type="EMBL" id="BMND01000016">
    <property type="protein sequence ID" value="GGN49863.1"/>
    <property type="molecule type" value="Genomic_DNA"/>
</dbReference>
<dbReference type="RefSeq" id="WP_189099666.1">
    <property type="nucleotide sequence ID" value="NZ_BMND01000016.1"/>
</dbReference>
<dbReference type="InterPro" id="IPR027434">
    <property type="entry name" value="Homing_endonucl"/>
</dbReference>
<evidence type="ECO:0008006" key="3">
    <source>
        <dbReference type="Google" id="ProtNLM"/>
    </source>
</evidence>
<evidence type="ECO:0000313" key="2">
    <source>
        <dbReference type="Proteomes" id="UP000600080"/>
    </source>
</evidence>
<accession>A0ABQ2JPJ2</accession>
<dbReference type="Proteomes" id="UP000600080">
    <property type="component" value="Unassembled WGS sequence"/>
</dbReference>
<organism evidence="1 2">
    <name type="scientific">Streptomyces kronopolitis</name>
    <dbReference type="NCBI Taxonomy" id="1612435"/>
    <lineage>
        <taxon>Bacteria</taxon>
        <taxon>Bacillati</taxon>
        <taxon>Actinomycetota</taxon>
        <taxon>Actinomycetes</taxon>
        <taxon>Kitasatosporales</taxon>
        <taxon>Streptomycetaceae</taxon>
        <taxon>Streptomyces</taxon>
    </lineage>
</organism>
<name>A0ABQ2JPJ2_9ACTN</name>
<protein>
    <recommendedName>
        <fullName evidence="3">Transcriptional regulator</fullName>
    </recommendedName>
</protein>
<gene>
    <name evidence="1" type="ORF">GCM10012285_38290</name>
</gene>
<reference evidence="2" key="1">
    <citation type="journal article" date="2019" name="Int. J. Syst. Evol. Microbiol.">
        <title>The Global Catalogue of Microorganisms (GCM) 10K type strain sequencing project: providing services to taxonomists for standard genome sequencing and annotation.</title>
        <authorList>
            <consortium name="The Broad Institute Genomics Platform"/>
            <consortium name="The Broad Institute Genome Sequencing Center for Infectious Disease"/>
            <person name="Wu L."/>
            <person name="Ma J."/>
        </authorList>
    </citation>
    <scope>NUCLEOTIDE SEQUENCE [LARGE SCALE GENOMIC DNA]</scope>
    <source>
        <strain evidence="2">CGMCC 4.7323</strain>
    </source>
</reference>
<sequence>MYDRETREHALSLIGQDRSLNAVSKQTGISRFALRSWQSRLEPLSRKTDCPRCERVPRPPEADTAYAYLLGLYLGDGCISKQPRNRGYALRIACADAWPGLIAACRRAMKTVRPMNSVCVVRGEGCVMVTSYSVHWPCLFPQHGPGKKHERPIVLERWQQQIVDAHPWEFLRGLIHSDGCRVTNWTARTIAGERRRYEYPRYFFTNVSADILRLYTDTLDKVGVAWRPTRQGRRAENISVARKESVALMDTHIGPKY</sequence>
<keyword evidence="2" id="KW-1185">Reference proteome</keyword>
<comment type="caution">
    <text evidence="1">The sequence shown here is derived from an EMBL/GenBank/DDBJ whole genome shotgun (WGS) entry which is preliminary data.</text>
</comment>
<evidence type="ECO:0000313" key="1">
    <source>
        <dbReference type="EMBL" id="GGN49863.1"/>
    </source>
</evidence>
<dbReference type="Gene3D" id="3.10.28.10">
    <property type="entry name" value="Homing endonucleases"/>
    <property type="match status" value="1"/>
</dbReference>